<name>A0A0M8NPP7_9EURO</name>
<comment type="caution">
    <text evidence="1">The sequence shown here is derived from an EMBL/GenBank/DDBJ whole genome shotgun (WGS) entry which is preliminary data.</text>
</comment>
<proteinExistence type="predicted"/>
<accession>A0A0M8NPP7</accession>
<protein>
    <submittedName>
        <fullName evidence="1">Uncharacterized protein</fullName>
    </submittedName>
</protein>
<organism evidence="1 2">
    <name type="scientific">Penicillium nordicum</name>
    <dbReference type="NCBI Taxonomy" id="229535"/>
    <lineage>
        <taxon>Eukaryota</taxon>
        <taxon>Fungi</taxon>
        <taxon>Dikarya</taxon>
        <taxon>Ascomycota</taxon>
        <taxon>Pezizomycotina</taxon>
        <taxon>Eurotiomycetes</taxon>
        <taxon>Eurotiomycetidae</taxon>
        <taxon>Eurotiales</taxon>
        <taxon>Aspergillaceae</taxon>
        <taxon>Penicillium</taxon>
    </lineage>
</organism>
<sequence>MDLVKQEFEWIAAQPNKSHIRLKKMFPRSSLIATQWTKGKMYVGVDFDVTAGGKRIPSSLVSPAFSEGYQVDGLAMMLSTEEEVPRRQRKRSLDRANLPYAVDVNLTLDKSVWNVLSTDPEYTLQHKCNTCNSITRPTVAYGWLRLANHVAQPRSGIHSCQPRTIRATMVFNCFGVPVDILLSF</sequence>
<dbReference type="AlphaFoldDB" id="A0A0M8NPP7"/>
<dbReference type="EMBL" id="LHQQ01000382">
    <property type="protein sequence ID" value="KOS36846.1"/>
    <property type="molecule type" value="Genomic_DNA"/>
</dbReference>
<evidence type="ECO:0000313" key="2">
    <source>
        <dbReference type="Proteomes" id="UP000037696"/>
    </source>
</evidence>
<gene>
    <name evidence="1" type="ORF">ACN38_g12378</name>
</gene>
<dbReference type="OrthoDB" id="444127at2759"/>
<reference evidence="1 2" key="1">
    <citation type="submission" date="2015-08" db="EMBL/GenBank/DDBJ databases">
        <title>Genome sequencing of Penicillium nordicum.</title>
        <authorList>
            <person name="Nguyen H.D."/>
            <person name="Seifert K.A."/>
        </authorList>
    </citation>
    <scope>NUCLEOTIDE SEQUENCE [LARGE SCALE GENOMIC DNA]</scope>
    <source>
        <strain evidence="1 2">DAOMC 185683</strain>
    </source>
</reference>
<dbReference type="Proteomes" id="UP000037696">
    <property type="component" value="Unassembled WGS sequence"/>
</dbReference>
<evidence type="ECO:0000313" key="1">
    <source>
        <dbReference type="EMBL" id="KOS36846.1"/>
    </source>
</evidence>
<keyword evidence="2" id="KW-1185">Reference proteome</keyword>
<dbReference type="STRING" id="229535.A0A0M8NPP7"/>